<sequence>MRQTEYEDRAVPDLDSTEKQQVEWANQIFLRLKKQMHDRDEQLTERDLGEAAQGARWLREIITHRPDELDQAYEDALAGSDLVEEDKAHLQGGVEEAGGFSSFVRHNLRRLEDAAPGEGETDDPAGEMTSQDLACGVATGLLAGGVVIGNLFYLGFVVGMPRKAGCW</sequence>
<dbReference type="AlphaFoldDB" id="A0A6J4QSF8"/>
<keyword evidence="1" id="KW-0472">Membrane</keyword>
<protein>
    <submittedName>
        <fullName evidence="2">Uncharacterized protein</fullName>
    </submittedName>
</protein>
<dbReference type="EMBL" id="CADCVB010000207">
    <property type="protein sequence ID" value="CAA9448067.1"/>
    <property type="molecule type" value="Genomic_DNA"/>
</dbReference>
<gene>
    <name evidence="2" type="ORF">AVDCRST_MAG78-3078</name>
</gene>
<evidence type="ECO:0000256" key="1">
    <source>
        <dbReference type="SAM" id="Phobius"/>
    </source>
</evidence>
<reference evidence="2" key="1">
    <citation type="submission" date="2020-02" db="EMBL/GenBank/DDBJ databases">
        <authorList>
            <person name="Meier V. D."/>
        </authorList>
    </citation>
    <scope>NUCLEOTIDE SEQUENCE</scope>
    <source>
        <strain evidence="2">AVDCRST_MAG78</strain>
    </source>
</reference>
<accession>A0A6J4QSF8</accession>
<feature type="transmembrane region" description="Helical" evidence="1">
    <location>
        <begin position="137"/>
        <end position="158"/>
    </location>
</feature>
<evidence type="ECO:0000313" key="2">
    <source>
        <dbReference type="EMBL" id="CAA9448067.1"/>
    </source>
</evidence>
<organism evidence="2">
    <name type="scientific">uncultured Rubrobacteraceae bacterium</name>
    <dbReference type="NCBI Taxonomy" id="349277"/>
    <lineage>
        <taxon>Bacteria</taxon>
        <taxon>Bacillati</taxon>
        <taxon>Actinomycetota</taxon>
        <taxon>Rubrobacteria</taxon>
        <taxon>Rubrobacterales</taxon>
        <taxon>Rubrobacteraceae</taxon>
        <taxon>environmental samples</taxon>
    </lineage>
</organism>
<proteinExistence type="predicted"/>
<keyword evidence="1" id="KW-1133">Transmembrane helix</keyword>
<name>A0A6J4QSF8_9ACTN</name>
<keyword evidence="1" id="KW-0812">Transmembrane</keyword>